<comment type="caution">
    <text evidence="4">The sequence shown here is derived from an EMBL/GenBank/DDBJ whole genome shotgun (WGS) entry which is preliminary data.</text>
</comment>
<keyword evidence="5" id="KW-1185">Reference proteome</keyword>
<dbReference type="InterPro" id="IPR037143">
    <property type="entry name" value="4-PPantetheinyl_Trfase_dom_sf"/>
</dbReference>
<dbReference type="OrthoDB" id="9808281at2"/>
<sequence length="253" mass="29006">MPGRSNDYNPETPQIWLCHQISSVPDSLPYWLTAFERDTLAKLDGPRRGEYLSSRWLIRQGLSKSGNVPAEQCFPVDGRPIASQFPVGWHMSLSHSQGLNAVAIGPTPLGIDVEPSQRKPDWQGVAKRWFSPVEQEWLLRANDPYNFLKVWTLKEAWLKATRRGIAGNLQTLEVRKDFELYGDQPDRQWHSCCCYVEGFLATLVYQANDPNHEANWPTVTLLEPPPEDYNLAPAEPLDTIWDPLYHRTIRAKR</sequence>
<dbReference type="EC" id="2.7.8.-" evidence="4"/>
<dbReference type="GO" id="GO:0019878">
    <property type="term" value="P:lysine biosynthetic process via aminoadipic acid"/>
    <property type="evidence" value="ECO:0007669"/>
    <property type="project" value="TreeGrafter"/>
</dbReference>
<dbReference type="Pfam" id="PF01648">
    <property type="entry name" value="ACPS"/>
    <property type="match status" value="1"/>
</dbReference>
<dbReference type="Proteomes" id="UP000265903">
    <property type="component" value="Unassembled WGS sequence"/>
</dbReference>
<dbReference type="SUPFAM" id="SSF56214">
    <property type="entry name" value="4'-phosphopantetheinyl transferase"/>
    <property type="match status" value="2"/>
</dbReference>
<evidence type="ECO:0000313" key="4">
    <source>
        <dbReference type="EMBL" id="RMJ02788.1"/>
    </source>
</evidence>
<accession>A0A3M2RBX9</accession>
<dbReference type="GO" id="GO:0000287">
    <property type="term" value="F:magnesium ion binding"/>
    <property type="evidence" value="ECO:0007669"/>
    <property type="project" value="InterPro"/>
</dbReference>
<feature type="domain" description="4'-phosphopantetheinyl transferase" evidence="3">
    <location>
        <begin position="108"/>
        <end position="193"/>
    </location>
</feature>
<organism evidence="4 5">
    <name type="scientific">Marinobacter litoralis</name>
    <dbReference type="NCBI Taxonomy" id="187981"/>
    <lineage>
        <taxon>Bacteria</taxon>
        <taxon>Pseudomonadati</taxon>
        <taxon>Pseudomonadota</taxon>
        <taxon>Gammaproteobacteria</taxon>
        <taxon>Pseudomonadales</taxon>
        <taxon>Marinobacteraceae</taxon>
        <taxon>Marinobacter</taxon>
    </lineage>
</organism>
<reference evidence="4 5" key="1">
    <citation type="submission" date="2018-08" db="EMBL/GenBank/DDBJ databases">
        <title>Whole Genome Sequence of the Moderate Halophilic Marine Bacterium Marinobacter litoralis Sw-45.</title>
        <authorList>
            <person name="Musa H."/>
        </authorList>
    </citation>
    <scope>NUCLEOTIDE SEQUENCE [LARGE SCALE GENOMIC DNA]</scope>
    <source>
        <strain evidence="4 5">Sw-45</strain>
    </source>
</reference>
<proteinExistence type="inferred from homology"/>
<comment type="similarity">
    <text evidence="1">Belongs to the P-Pant transferase superfamily. Gsp/Sfp/HetI/AcpT family.</text>
</comment>
<dbReference type="PANTHER" id="PTHR12215:SF10">
    <property type="entry name" value="L-AMINOADIPATE-SEMIALDEHYDE DEHYDROGENASE-PHOSPHOPANTETHEINYL TRANSFERASE"/>
    <property type="match status" value="1"/>
</dbReference>
<evidence type="ECO:0000259" key="3">
    <source>
        <dbReference type="Pfam" id="PF01648"/>
    </source>
</evidence>
<keyword evidence="2 4" id="KW-0808">Transferase</keyword>
<evidence type="ECO:0000313" key="5">
    <source>
        <dbReference type="Proteomes" id="UP000265903"/>
    </source>
</evidence>
<dbReference type="InterPro" id="IPR050559">
    <property type="entry name" value="P-Pant_transferase_sf"/>
</dbReference>
<dbReference type="Gene3D" id="3.90.470.20">
    <property type="entry name" value="4'-phosphopantetheinyl transferase domain"/>
    <property type="match status" value="1"/>
</dbReference>
<dbReference type="RefSeq" id="WP_114335012.1">
    <property type="nucleotide sequence ID" value="NZ_QMDL01000003.1"/>
</dbReference>
<dbReference type="PANTHER" id="PTHR12215">
    <property type="entry name" value="PHOSPHOPANTETHEINE TRANSFERASE"/>
    <property type="match status" value="1"/>
</dbReference>
<dbReference type="EMBL" id="QMDL01000003">
    <property type="protein sequence ID" value="RMJ02788.1"/>
    <property type="molecule type" value="Genomic_DNA"/>
</dbReference>
<dbReference type="GO" id="GO:0005829">
    <property type="term" value="C:cytosol"/>
    <property type="evidence" value="ECO:0007669"/>
    <property type="project" value="TreeGrafter"/>
</dbReference>
<evidence type="ECO:0000256" key="2">
    <source>
        <dbReference type="ARBA" id="ARBA00022679"/>
    </source>
</evidence>
<name>A0A3M2RBX9_9GAMM</name>
<gene>
    <name evidence="4" type="primary">psf-1</name>
    <name evidence="4" type="ORF">DOQ08_02252</name>
</gene>
<dbReference type="InterPro" id="IPR008278">
    <property type="entry name" value="4-PPantetheinyl_Trfase_dom"/>
</dbReference>
<protein>
    <submittedName>
        <fullName evidence="4">4'-phosphopantetheinyl transferase psf-1</fullName>
        <ecNumber evidence="4">2.7.8.-</ecNumber>
    </submittedName>
</protein>
<dbReference type="GO" id="GO:0008897">
    <property type="term" value="F:holo-[acyl-carrier-protein] synthase activity"/>
    <property type="evidence" value="ECO:0007669"/>
    <property type="project" value="InterPro"/>
</dbReference>
<evidence type="ECO:0000256" key="1">
    <source>
        <dbReference type="ARBA" id="ARBA00010990"/>
    </source>
</evidence>
<dbReference type="AlphaFoldDB" id="A0A3M2RBX9"/>